<comment type="caution">
    <text evidence="2">The sequence shown here is derived from an EMBL/GenBank/DDBJ whole genome shotgun (WGS) entry which is preliminary data.</text>
</comment>
<sequence length="416" mass="43935">MRLQRLGPGGRPAEVLRALHTRARQMLLPAPAALIGQWFGAAAVIAPHLHTQPVAPPAAFSSGHPDRPPAPGDPLIGGGWIGYLGYPDGVGRLPAAAGGWTDSVLRLDTDGCWWYETLTDTPCPPDVAAAALDPHTEPGHWAMRWTPPDRASHHHNVEACKDAIRAGEVYQSCICTQFTGQITGRPADFFADGIDRTHPTRAAYLQGPWGAVASLSPELYLARHGTTVTSSPIKGTLPLTADPAALRVSAKDVAENVMIVDLVRNDLGRLAVTGTVTVTDLLRVRPAPGVWHLVSTVQAQIPTATTSAELFEASFPPASVTGCPKTRARQLISGWEPQPRGVYCGTVGMSSPLAGLELNVAIRTVEFTPTGGAVLGVGGGITIDSDPAAEWQECLDKARSIIDLTPTRAPALTPRP</sequence>
<feature type="domain" description="Chorismate-utilising enzyme C-terminal" evidence="1">
    <location>
        <begin position="150"/>
        <end position="397"/>
    </location>
</feature>
<dbReference type="InterPro" id="IPR019999">
    <property type="entry name" value="Anth_synth_I-like"/>
</dbReference>
<dbReference type="PANTHER" id="PTHR11236:SF50">
    <property type="entry name" value="AMINODEOXYCHORISMATE SYNTHASE COMPONENT 1"/>
    <property type="match status" value="1"/>
</dbReference>
<proteinExistence type="predicted"/>
<evidence type="ECO:0000259" key="1">
    <source>
        <dbReference type="Pfam" id="PF00425"/>
    </source>
</evidence>
<protein>
    <submittedName>
        <fullName evidence="2">Aminodeoxychorismate synthase component I</fullName>
        <ecNumber evidence="2">2.6.1.85</ecNumber>
    </submittedName>
</protein>
<keyword evidence="3" id="KW-1185">Reference proteome</keyword>
<dbReference type="RefSeq" id="WP_317570720.1">
    <property type="nucleotide sequence ID" value="NZ_JAWLKA010000022.1"/>
</dbReference>
<evidence type="ECO:0000313" key="2">
    <source>
        <dbReference type="EMBL" id="MDV6285051.1"/>
    </source>
</evidence>
<dbReference type="InterPro" id="IPR005802">
    <property type="entry name" value="ADC_synth_comp_1"/>
</dbReference>
<dbReference type="NCBIfam" id="TIGR00553">
    <property type="entry name" value="pabB"/>
    <property type="match status" value="1"/>
</dbReference>
<keyword evidence="2" id="KW-0032">Aminotransferase</keyword>
<dbReference type="Gene3D" id="3.60.120.10">
    <property type="entry name" value="Anthranilate synthase"/>
    <property type="match status" value="1"/>
</dbReference>
<dbReference type="EC" id="2.6.1.85" evidence="2"/>
<dbReference type="Pfam" id="PF00425">
    <property type="entry name" value="Chorismate_bind"/>
    <property type="match status" value="1"/>
</dbReference>
<dbReference type="Proteomes" id="UP001185737">
    <property type="component" value="Unassembled WGS sequence"/>
</dbReference>
<dbReference type="NCBIfam" id="NF004530">
    <property type="entry name" value="PRK05877.1"/>
    <property type="match status" value="1"/>
</dbReference>
<accession>A0ABU4CNA6</accession>
<reference evidence="2 3" key="1">
    <citation type="submission" date="2023-10" db="EMBL/GenBank/DDBJ databases">
        <title>Development of a sustainable strategy for remediation of hydrocarbon-contaminated territories based on the waste exchange concept.</title>
        <authorList>
            <person name="Krivoruchko A."/>
        </authorList>
    </citation>
    <scope>NUCLEOTIDE SEQUENCE [LARGE SCALE GENOMIC DNA]</scope>
    <source>
        <strain evidence="2 3">IEGM 60</strain>
    </source>
</reference>
<dbReference type="GO" id="GO:0046820">
    <property type="term" value="F:4-amino-4-deoxychorismate synthase activity"/>
    <property type="evidence" value="ECO:0007669"/>
    <property type="project" value="UniProtKB-EC"/>
</dbReference>
<dbReference type="PANTHER" id="PTHR11236">
    <property type="entry name" value="AMINOBENZOATE/ANTHRANILATE SYNTHASE"/>
    <property type="match status" value="1"/>
</dbReference>
<dbReference type="PRINTS" id="PR00095">
    <property type="entry name" value="ANTSNTHASEI"/>
</dbReference>
<dbReference type="InterPro" id="IPR005801">
    <property type="entry name" value="ADC_synthase"/>
</dbReference>
<gene>
    <name evidence="2" type="ORF">R3Q59_31730</name>
</gene>
<name>A0ABU4CNA6_RHOJO</name>
<evidence type="ECO:0000313" key="3">
    <source>
        <dbReference type="Proteomes" id="UP001185737"/>
    </source>
</evidence>
<dbReference type="SUPFAM" id="SSF56322">
    <property type="entry name" value="ADC synthase"/>
    <property type="match status" value="1"/>
</dbReference>
<dbReference type="EMBL" id="JAWLKA010000022">
    <property type="protein sequence ID" value="MDV6285051.1"/>
    <property type="molecule type" value="Genomic_DNA"/>
</dbReference>
<dbReference type="InterPro" id="IPR015890">
    <property type="entry name" value="Chorismate_C"/>
</dbReference>
<keyword evidence="2" id="KW-0808">Transferase</keyword>
<organism evidence="2 3">
    <name type="scientific">Rhodococcus jostii</name>
    <dbReference type="NCBI Taxonomy" id="132919"/>
    <lineage>
        <taxon>Bacteria</taxon>
        <taxon>Bacillati</taxon>
        <taxon>Actinomycetota</taxon>
        <taxon>Actinomycetes</taxon>
        <taxon>Mycobacteriales</taxon>
        <taxon>Nocardiaceae</taxon>
        <taxon>Rhodococcus</taxon>
    </lineage>
</organism>